<protein>
    <submittedName>
        <fullName evidence="1">Uncharacterized protein</fullName>
    </submittedName>
</protein>
<accession>A0A5C6CIH7</accession>
<sequence>MRASAPTEYVNLLCRSPVTLLAPKGFKADGAASVAAVGVLVPSREVWLEPDRLALVTNDQPMREGTIFDVC</sequence>
<gene>
    <name evidence="1" type="ORF">Pla52o_18180</name>
</gene>
<proteinExistence type="predicted"/>
<evidence type="ECO:0000313" key="2">
    <source>
        <dbReference type="Proteomes" id="UP000316304"/>
    </source>
</evidence>
<organism evidence="1 2">
    <name type="scientific">Novipirellula galeiformis</name>
    <dbReference type="NCBI Taxonomy" id="2528004"/>
    <lineage>
        <taxon>Bacteria</taxon>
        <taxon>Pseudomonadati</taxon>
        <taxon>Planctomycetota</taxon>
        <taxon>Planctomycetia</taxon>
        <taxon>Pirellulales</taxon>
        <taxon>Pirellulaceae</taxon>
        <taxon>Novipirellula</taxon>
    </lineage>
</organism>
<evidence type="ECO:0000313" key="1">
    <source>
        <dbReference type="EMBL" id="TWU23895.1"/>
    </source>
</evidence>
<dbReference type="Proteomes" id="UP000316304">
    <property type="component" value="Unassembled WGS sequence"/>
</dbReference>
<reference evidence="1 2" key="1">
    <citation type="submission" date="2019-02" db="EMBL/GenBank/DDBJ databases">
        <title>Deep-cultivation of Planctomycetes and their phenomic and genomic characterization uncovers novel biology.</title>
        <authorList>
            <person name="Wiegand S."/>
            <person name="Jogler M."/>
            <person name="Boedeker C."/>
            <person name="Pinto D."/>
            <person name="Vollmers J."/>
            <person name="Rivas-Marin E."/>
            <person name="Kohn T."/>
            <person name="Peeters S.H."/>
            <person name="Heuer A."/>
            <person name="Rast P."/>
            <person name="Oberbeckmann S."/>
            <person name="Bunk B."/>
            <person name="Jeske O."/>
            <person name="Meyerdierks A."/>
            <person name="Storesund J.E."/>
            <person name="Kallscheuer N."/>
            <person name="Luecker S."/>
            <person name="Lage O.M."/>
            <person name="Pohl T."/>
            <person name="Merkel B.J."/>
            <person name="Hornburger P."/>
            <person name="Mueller R.-W."/>
            <person name="Bruemmer F."/>
            <person name="Labrenz M."/>
            <person name="Spormann A.M."/>
            <person name="Op Den Camp H."/>
            <person name="Overmann J."/>
            <person name="Amann R."/>
            <person name="Jetten M.S.M."/>
            <person name="Mascher T."/>
            <person name="Medema M.H."/>
            <person name="Devos D.P."/>
            <person name="Kaster A.-K."/>
            <person name="Ovreas L."/>
            <person name="Rohde M."/>
            <person name="Galperin M.Y."/>
            <person name="Jogler C."/>
        </authorList>
    </citation>
    <scope>NUCLEOTIDE SEQUENCE [LARGE SCALE GENOMIC DNA]</scope>
    <source>
        <strain evidence="1 2">Pla52o</strain>
    </source>
</reference>
<dbReference type="EMBL" id="SJPT01000003">
    <property type="protein sequence ID" value="TWU23895.1"/>
    <property type="molecule type" value="Genomic_DNA"/>
</dbReference>
<dbReference type="AlphaFoldDB" id="A0A5C6CIH7"/>
<keyword evidence="2" id="KW-1185">Reference proteome</keyword>
<name>A0A5C6CIH7_9BACT</name>
<comment type="caution">
    <text evidence="1">The sequence shown here is derived from an EMBL/GenBank/DDBJ whole genome shotgun (WGS) entry which is preliminary data.</text>
</comment>